<name>A0AAV7MRK8_PLEWA</name>
<organism evidence="1 2">
    <name type="scientific">Pleurodeles waltl</name>
    <name type="common">Iberian ribbed newt</name>
    <dbReference type="NCBI Taxonomy" id="8319"/>
    <lineage>
        <taxon>Eukaryota</taxon>
        <taxon>Metazoa</taxon>
        <taxon>Chordata</taxon>
        <taxon>Craniata</taxon>
        <taxon>Vertebrata</taxon>
        <taxon>Euteleostomi</taxon>
        <taxon>Amphibia</taxon>
        <taxon>Batrachia</taxon>
        <taxon>Caudata</taxon>
        <taxon>Salamandroidea</taxon>
        <taxon>Salamandridae</taxon>
        <taxon>Pleurodelinae</taxon>
        <taxon>Pleurodeles</taxon>
    </lineage>
</organism>
<keyword evidence="2" id="KW-1185">Reference proteome</keyword>
<sequence length="195" mass="21054">MEEYVRLVVDWARPLPILLAEVVEATSQDDCLQMAIEATQSSDWCSLQCTAAFRTVDARARLRALLNVRHKLSVSNDGCFLRGLRLVLPSCLVPRAVLIVHGAHQGIVKSENQLRSKVWFQGLDQQSDQEDVTPSPEVLARARLSAAESTALGQPALLDPPLPAPERAPVLAGEALCTGGALEVLLGGPDLRSTT</sequence>
<evidence type="ECO:0000313" key="1">
    <source>
        <dbReference type="EMBL" id="KAJ1106381.1"/>
    </source>
</evidence>
<gene>
    <name evidence="1" type="ORF">NDU88_003782</name>
</gene>
<proteinExistence type="predicted"/>
<protein>
    <submittedName>
        <fullName evidence="1">Uncharacterized protein</fullName>
    </submittedName>
</protein>
<comment type="caution">
    <text evidence="1">The sequence shown here is derived from an EMBL/GenBank/DDBJ whole genome shotgun (WGS) entry which is preliminary data.</text>
</comment>
<evidence type="ECO:0000313" key="2">
    <source>
        <dbReference type="Proteomes" id="UP001066276"/>
    </source>
</evidence>
<dbReference type="Proteomes" id="UP001066276">
    <property type="component" value="Chromosome 9"/>
</dbReference>
<dbReference type="EMBL" id="JANPWB010000013">
    <property type="protein sequence ID" value="KAJ1106381.1"/>
    <property type="molecule type" value="Genomic_DNA"/>
</dbReference>
<accession>A0AAV7MRK8</accession>
<dbReference type="AlphaFoldDB" id="A0AAV7MRK8"/>
<reference evidence="1" key="1">
    <citation type="journal article" date="2022" name="bioRxiv">
        <title>Sequencing and chromosome-scale assembly of the giantPleurodeles waltlgenome.</title>
        <authorList>
            <person name="Brown T."/>
            <person name="Elewa A."/>
            <person name="Iarovenko S."/>
            <person name="Subramanian E."/>
            <person name="Araus A.J."/>
            <person name="Petzold A."/>
            <person name="Susuki M."/>
            <person name="Suzuki K.-i.T."/>
            <person name="Hayashi T."/>
            <person name="Toyoda A."/>
            <person name="Oliveira C."/>
            <person name="Osipova E."/>
            <person name="Leigh N.D."/>
            <person name="Simon A."/>
            <person name="Yun M.H."/>
        </authorList>
    </citation>
    <scope>NUCLEOTIDE SEQUENCE</scope>
    <source>
        <strain evidence="1">20211129_DDA</strain>
        <tissue evidence="1">Liver</tissue>
    </source>
</reference>